<dbReference type="OrthoDB" id="401989at2"/>
<keyword evidence="3" id="KW-1185">Reference proteome</keyword>
<reference evidence="2 3" key="1">
    <citation type="submission" date="2019-01" db="EMBL/GenBank/DDBJ databases">
        <authorList>
            <consortium name="Pathogen Informatics"/>
        </authorList>
    </citation>
    <scope>NUCLEOTIDE SEQUENCE [LARGE SCALE GENOMIC DNA]</scope>
    <source>
        <strain evidence="2 3">NCTC10181</strain>
    </source>
</reference>
<evidence type="ECO:0000313" key="2">
    <source>
        <dbReference type="EMBL" id="VEU74466.1"/>
    </source>
</evidence>
<dbReference type="AlphaFoldDB" id="A0A449B1L8"/>
<accession>A0A449B1L8</accession>
<feature type="signal peptide" evidence="1">
    <location>
        <begin position="1"/>
        <end position="21"/>
    </location>
</feature>
<sequence>MSLKIKLFKTLLFSFSAPLLSIITTSCSLSIKIPKNDQTLGDSLLERGKDITPPNAQDNNQLDKGPYFINLLRLKQEEQGIKINNSIIFDQFSDSLYKINQYHFRFLKDGHALITSKEDFSKYITNKINSLYQIKELELPKTLSDLKIQKIFENDFLNGQSIDSILRQNNILILESSNDRSPIYLDYFLKDEKKDHINIQVIDPTKIDDYDSVYLRVIQTYIDSPKSVFSVIVVPKGKRIEFKRTTQNENIQLTSELSRQYHYKPQNFYNWFYEGSEVSQRIKKIQNKQGIFNKENFILKDLTNESVSELPLDSKVNIIKNSNEFNEFIINPIQKLDHSLAINEITNDFEVNYLNSQKLNEVLKTHDIVVQQLIQKPNKPSNRPTKLIKMPSSNSSQIDLAFIDDRELNFNFISSYDTWNDSLVQKPRIFYQGLLVPKGSQVKMHGKLNFKETNDFLLANKSLYQVKKSAEQ</sequence>
<dbReference type="Proteomes" id="UP000290985">
    <property type="component" value="Chromosome"/>
</dbReference>
<protein>
    <recommendedName>
        <fullName evidence="4">Lipoprotein</fullName>
    </recommendedName>
</protein>
<feature type="chain" id="PRO_5018992230" description="Lipoprotein" evidence="1">
    <location>
        <begin position="22"/>
        <end position="472"/>
    </location>
</feature>
<dbReference type="EMBL" id="LR215036">
    <property type="protein sequence ID" value="VEU74466.1"/>
    <property type="molecule type" value="Genomic_DNA"/>
</dbReference>
<proteinExistence type="predicted"/>
<keyword evidence="1" id="KW-0732">Signal</keyword>
<name>A0A449B1L8_9BACT</name>
<dbReference type="KEGG" id="mcit:NCTC10181_00313"/>
<evidence type="ECO:0008006" key="4">
    <source>
        <dbReference type="Google" id="ProtNLM"/>
    </source>
</evidence>
<evidence type="ECO:0000313" key="3">
    <source>
        <dbReference type="Proteomes" id="UP000290985"/>
    </source>
</evidence>
<dbReference type="PROSITE" id="PS51257">
    <property type="entry name" value="PROKAR_LIPOPROTEIN"/>
    <property type="match status" value="1"/>
</dbReference>
<dbReference type="RefSeq" id="WP_129725291.1">
    <property type="nucleotide sequence ID" value="NZ_CP101807.1"/>
</dbReference>
<evidence type="ECO:0000256" key="1">
    <source>
        <dbReference type="SAM" id="SignalP"/>
    </source>
</evidence>
<gene>
    <name evidence="2" type="ORF">NCTC10181_00313</name>
</gene>
<organism evidence="2 3">
    <name type="scientific">Mycoplasmopsis citelli</name>
    <dbReference type="NCBI Taxonomy" id="171281"/>
    <lineage>
        <taxon>Bacteria</taxon>
        <taxon>Bacillati</taxon>
        <taxon>Mycoplasmatota</taxon>
        <taxon>Mycoplasmoidales</taxon>
        <taxon>Metamycoplasmataceae</taxon>
        <taxon>Mycoplasmopsis</taxon>
    </lineage>
</organism>